<evidence type="ECO:0000313" key="2">
    <source>
        <dbReference type="EMBL" id="MFD1002644.1"/>
    </source>
</evidence>
<accession>A0ABW3K902</accession>
<keyword evidence="1" id="KW-0732">Signal</keyword>
<organism evidence="2 3">
    <name type="scientific">Ohtaekwangia kribbensis</name>
    <dbReference type="NCBI Taxonomy" id="688913"/>
    <lineage>
        <taxon>Bacteria</taxon>
        <taxon>Pseudomonadati</taxon>
        <taxon>Bacteroidota</taxon>
        <taxon>Cytophagia</taxon>
        <taxon>Cytophagales</taxon>
        <taxon>Fulvivirgaceae</taxon>
        <taxon>Ohtaekwangia</taxon>
    </lineage>
</organism>
<dbReference type="InterPro" id="IPR028994">
    <property type="entry name" value="Integrin_alpha_N"/>
</dbReference>
<comment type="caution">
    <text evidence="2">The sequence shown here is derived from an EMBL/GenBank/DDBJ whole genome shotgun (WGS) entry which is preliminary data.</text>
</comment>
<proteinExistence type="predicted"/>
<dbReference type="InterPro" id="IPR013783">
    <property type="entry name" value="Ig-like_fold"/>
</dbReference>
<feature type="signal peptide" evidence="1">
    <location>
        <begin position="1"/>
        <end position="20"/>
    </location>
</feature>
<feature type="chain" id="PRO_5045261078" description="Gliding motility-associated C-terminal domain-containing protein" evidence="1">
    <location>
        <begin position="21"/>
        <end position="1699"/>
    </location>
</feature>
<dbReference type="EMBL" id="JBHTKA010000013">
    <property type="protein sequence ID" value="MFD1002644.1"/>
    <property type="molecule type" value="Genomic_DNA"/>
</dbReference>
<evidence type="ECO:0000313" key="3">
    <source>
        <dbReference type="Proteomes" id="UP001597112"/>
    </source>
</evidence>
<feature type="non-terminal residue" evidence="2">
    <location>
        <position position="1699"/>
    </location>
</feature>
<reference evidence="3" key="1">
    <citation type="journal article" date="2019" name="Int. J. Syst. Evol. Microbiol.">
        <title>The Global Catalogue of Microorganisms (GCM) 10K type strain sequencing project: providing services to taxonomists for standard genome sequencing and annotation.</title>
        <authorList>
            <consortium name="The Broad Institute Genomics Platform"/>
            <consortium name="The Broad Institute Genome Sequencing Center for Infectious Disease"/>
            <person name="Wu L."/>
            <person name="Ma J."/>
        </authorList>
    </citation>
    <scope>NUCLEOTIDE SEQUENCE [LARGE SCALE GENOMIC DNA]</scope>
    <source>
        <strain evidence="3">CCUG 58938</strain>
    </source>
</reference>
<dbReference type="SUPFAM" id="SSF69318">
    <property type="entry name" value="Integrin alpha N-terminal domain"/>
    <property type="match status" value="2"/>
</dbReference>
<name>A0ABW3K902_9BACT</name>
<gene>
    <name evidence="2" type="ORF">ACFQ21_25185</name>
</gene>
<keyword evidence="3" id="KW-1185">Reference proteome</keyword>
<protein>
    <recommendedName>
        <fullName evidence="4">Gliding motility-associated C-terminal domain-containing protein</fullName>
    </recommendedName>
</protein>
<evidence type="ECO:0008006" key="4">
    <source>
        <dbReference type="Google" id="ProtNLM"/>
    </source>
</evidence>
<dbReference type="Gene3D" id="2.60.40.10">
    <property type="entry name" value="Immunoglobulins"/>
    <property type="match status" value="1"/>
</dbReference>
<evidence type="ECO:0000256" key="1">
    <source>
        <dbReference type="SAM" id="SignalP"/>
    </source>
</evidence>
<sequence length="1699" mass="176477">MIRKLLLAALCLVLYTSALAQESSCGDGIDNDGDGFIDCFDGDCAKNAICKDFYIGQDKACQVPPTGTLNFGMKLEASSPNRITYTSGRMAVGDLDSDGIPEMVTLHQEDKKLYILNGTNLSIKYTGTITGTAEYYDHTIGDVKGDGCGDIFIAEKIGSDFYITSYDCKGLKQWSTKAYGQPITMGLADFGSDGKAEIYYRNEILDAETGTRLLKGSGDWTTIDAGPVAVDILSTTDCASCTGLELVLGGTIYSVNLGARTTDAGSLTLVKSIPGGANYYPKKSSFGYITSLTSVADYNQDGSLDVLTSGSTGSTTGTTNAFFWDVKNNTYKRYATSNNWPEGTGRLNISDIDGDGKLNTTFVSGSRLFALKEDFTLLWSIAISEGTSGYTGATVFDFNNDKSNEIVYRDEGYLYIINGKTGAIFTQAICRSRTANDYPIVVDVDGDGSTEICVTCATSNTDNINDFTRAPFGQIRTYSSSLEAWVPSRKVWNQHGYFNVNINDDLTIPQVQQKHHLVFSTGSPCNPGDNRPLNSFLNQSPFLDSKGCPTYASPDLVFDPSSTITINKPTCPDKDFTISFSIKNSGNLGLSGSLPITFYSGDPRVAGATKLNTVYVNLNNLLIGDSYVANNLTVQGTGANFTLFIALNDNGSTTPLTFPNTNFTECDYTNNIKSATVSPNPFTIETALISNNMKCSANTTAPSGAVEAYRLVSGVKQTADYTFYWYNGTTTGDIASANYVGSTYSGLTEGTYSVYAIHKGLLCGSSSKSINVGVTTKTISVAIVEDRAYTNCKNPNGKLHAVVNGGEPAGNFTYAWYAGPNVLTGTVLSVSHELSNLDGLTYSVLVTDKITGCQSTQTGHVTDQTVKPAVTVTTTDANCVPANSGSASAKVGGVTTGYVFNWYIGSNVKPSADYTGPTYSSLNPGTYLVTATNSTTECVSPSVLVTINSKSIQPVTATATAQQTSCSSTAPNGSASANIAGVTAGYTWKWFKGNNTLPANQIGTAATVNGLAAGVYTVQATDAAGCSDTETVTIVDNITNPTVSTVINSHQVKCSPADGSITASANGSAGPFRYYWFNGNVGTPDTTAANYKGATYTGLTAGYYTVVAVDRTTRCASAKAVVEILNNTVLPTIATSTVNQTSCDINTPNGQASATIGGVTTGYTFTWYIGSGTGGTVKGNTATITGLAAGTYTVRAVSTSTGCANTAQVSVVNSPVNPTVTAVVDAHQTNCSAGNGTVSANVGGTTTGYTFYWFNGNIASPNIAAPDYTGAVYSGRTAGAYTVVAVSTTTKCQSPKATVTVNNNSVAPVITTATVNQTSCDINTPNGQASANVSGVTTGYTFTWYAGSGTGGTVKSNNAIASGLAAGVYTVKVDNNTTGCSNTAQVTIVDNLVTPTVTAVVDAHQTICSAGNGQVSASVGGNTTNYTFYWFIGNIATPNIAAPDFTGAVYSGRTAGAYTVVAVSNSTKCPSAKATVTVNNNTVAPVITTSTVNQTSCDGLASNGQASANVGGITAGYTFTWYVGSGTSGAVKGNTATVTGLTSGTYTVKVDNNTTGCSNTAQVTITNSPVNPVVTAAVDAHQTVCNAGNGQVSASVGGNTTDYTFYWFIGNIATPNIAAPDFTGAVYSGRTAGAYTVVAVNNNTKCQSAKVTVTVNNNTVAPVITTATVNQTSCDTNTPNGQASANVGGVTAGYTFTWY</sequence>
<dbReference type="Proteomes" id="UP001597112">
    <property type="component" value="Unassembled WGS sequence"/>
</dbReference>